<protein>
    <submittedName>
        <fullName evidence="1">Uncharacterized protein</fullName>
    </submittedName>
</protein>
<accession>A0A6J8EBB2</accession>
<gene>
    <name evidence="1" type="ORF">MCOR_50568</name>
</gene>
<organism evidence="1 2">
    <name type="scientific">Mytilus coruscus</name>
    <name type="common">Sea mussel</name>
    <dbReference type="NCBI Taxonomy" id="42192"/>
    <lineage>
        <taxon>Eukaryota</taxon>
        <taxon>Metazoa</taxon>
        <taxon>Spiralia</taxon>
        <taxon>Lophotrochozoa</taxon>
        <taxon>Mollusca</taxon>
        <taxon>Bivalvia</taxon>
        <taxon>Autobranchia</taxon>
        <taxon>Pteriomorphia</taxon>
        <taxon>Mytilida</taxon>
        <taxon>Mytiloidea</taxon>
        <taxon>Mytilidae</taxon>
        <taxon>Mytilinae</taxon>
        <taxon>Mytilus</taxon>
    </lineage>
</organism>
<evidence type="ECO:0000313" key="1">
    <source>
        <dbReference type="EMBL" id="CAC5418109.1"/>
    </source>
</evidence>
<evidence type="ECO:0000313" key="2">
    <source>
        <dbReference type="Proteomes" id="UP000507470"/>
    </source>
</evidence>
<dbReference type="AlphaFoldDB" id="A0A6J8EBB2"/>
<reference evidence="1 2" key="1">
    <citation type="submission" date="2020-06" db="EMBL/GenBank/DDBJ databases">
        <authorList>
            <person name="Li R."/>
            <person name="Bekaert M."/>
        </authorList>
    </citation>
    <scope>NUCLEOTIDE SEQUENCE [LARGE SCALE GENOMIC DNA]</scope>
    <source>
        <strain evidence="2">wild</strain>
    </source>
</reference>
<dbReference type="Proteomes" id="UP000507470">
    <property type="component" value="Unassembled WGS sequence"/>
</dbReference>
<proteinExistence type="predicted"/>
<keyword evidence="2" id="KW-1185">Reference proteome</keyword>
<name>A0A6J8EBB2_MYTCO</name>
<dbReference type="EMBL" id="CACVKT020008865">
    <property type="protein sequence ID" value="CAC5418109.1"/>
    <property type="molecule type" value="Genomic_DNA"/>
</dbReference>
<sequence>MPEEEVRLMLREVGPKSINKAENITVRLEALRVAYRQKGRNIGVSFDKAQNSVNCARVSSESELPENCGLEESERRKPPCHPLKWARAIQIVCPVWTNVITAHAATTKKSESVVRVITKDNNSVTVGLPMSKSPSVMEEIDFNDDQCRSKLPIEVVQKEALTDEKCVAPTNLIAQI</sequence>